<dbReference type="AlphaFoldDB" id="A0A7U3ZS62"/>
<dbReference type="CDD" id="cd00347">
    <property type="entry name" value="Flavin_utilizing_monoxygenases"/>
    <property type="match status" value="1"/>
</dbReference>
<dbReference type="InterPro" id="IPR011251">
    <property type="entry name" value="Luciferase-like_dom"/>
</dbReference>
<dbReference type="Pfam" id="PF00296">
    <property type="entry name" value="Bac_luciferase"/>
    <property type="match status" value="1"/>
</dbReference>
<dbReference type="InterPro" id="IPR036661">
    <property type="entry name" value="Luciferase-like_sf"/>
</dbReference>
<evidence type="ECO:0000313" key="3">
    <source>
        <dbReference type="EMBL" id="AEM68513.1"/>
    </source>
</evidence>
<dbReference type="NCBIfam" id="TIGR03558">
    <property type="entry name" value="oxido_grp_1"/>
    <property type="match status" value="1"/>
</dbReference>
<dbReference type="InterPro" id="IPR019949">
    <property type="entry name" value="CmoO-like"/>
</dbReference>
<dbReference type="PANTHER" id="PTHR30137:SF6">
    <property type="entry name" value="LUCIFERASE-LIKE MONOOXYGENASE"/>
    <property type="match status" value="1"/>
</dbReference>
<comment type="similarity">
    <text evidence="1">To bacterial alkanal monooxygenase alpha and beta chains.</text>
</comment>
<dbReference type="RefSeq" id="WP_014034869.1">
    <property type="nucleotide sequence ID" value="NC_015946.1"/>
</dbReference>
<dbReference type="KEGG" id="mpf:MPUT_0109"/>
<protein>
    <recommendedName>
        <fullName evidence="2">Luciferase-like domain-containing protein</fullName>
    </recommendedName>
</protein>
<dbReference type="SUPFAM" id="SSF51679">
    <property type="entry name" value="Bacterial luciferase-like"/>
    <property type="match status" value="1"/>
</dbReference>
<gene>
    <name evidence="3" type="ordered locus">MPUT_0109</name>
</gene>
<sequence length="334" mass="39052">MKLSVLDHGLLTEKDQYKKAYNEVLELCKYAEKLNYFSFWVSEQHNINSLVISNPLILLNYLASHTKKIKLGSGGIMLNNYQPYLISEQINTLNLLHKNRFLYGFGSTITSDHKLIKLLETQPDLDYKAKLLLVDQFVNNYGSVQLKVVPNIKQPIDIVMLITSEQAAKFAAQHGFKINYGWFLNPSMLYAKEVINTYISTYKKWWNKQPSDITISINVVSAKTLKASEQNQKTLAFYRTFQNTNQFEIFPEIYDFDQHQFNDEAKKNFERYYKSIFKVQSTDDVLKIDQFCKKLNVDHLMILPTLKSIDDRKLVLKKIAKFYNKRSFSNEKSN</sequence>
<reference evidence="3 4" key="1">
    <citation type="journal article" date="2011" name="J. Bacteriol.">
        <title>Genome Sequence of Mycoplasma putrefaciens Type Strain KS1.</title>
        <authorList>
            <person name="Calcutt M.J."/>
            <person name="Foecking M.F."/>
        </authorList>
    </citation>
    <scope>NUCLEOTIDE SEQUENCE [LARGE SCALE GENOMIC DNA]</scope>
    <source>
        <strain evidence="4">ATCC 15718 / NCTC 10155 / C30 KS-1 / KS-1</strain>
    </source>
</reference>
<accession>A0A7U3ZS62</accession>
<dbReference type="GO" id="GO:0016705">
    <property type="term" value="F:oxidoreductase activity, acting on paired donors, with incorporation or reduction of molecular oxygen"/>
    <property type="evidence" value="ECO:0007669"/>
    <property type="project" value="InterPro"/>
</dbReference>
<dbReference type="Proteomes" id="UP000008907">
    <property type="component" value="Chromosome"/>
</dbReference>
<dbReference type="EMBL" id="CP003021">
    <property type="protein sequence ID" value="AEM68513.1"/>
    <property type="molecule type" value="Genomic_DNA"/>
</dbReference>
<evidence type="ECO:0000259" key="2">
    <source>
        <dbReference type="Pfam" id="PF00296"/>
    </source>
</evidence>
<evidence type="ECO:0000256" key="1">
    <source>
        <dbReference type="ARBA" id="ARBA00007789"/>
    </source>
</evidence>
<dbReference type="PANTHER" id="PTHR30137">
    <property type="entry name" value="LUCIFERASE-LIKE MONOOXYGENASE"/>
    <property type="match status" value="1"/>
</dbReference>
<dbReference type="Gene3D" id="3.20.20.30">
    <property type="entry name" value="Luciferase-like domain"/>
    <property type="match status" value="1"/>
</dbReference>
<dbReference type="InterPro" id="IPR050766">
    <property type="entry name" value="Bact_Lucif_Oxidored"/>
</dbReference>
<evidence type="ECO:0000313" key="4">
    <source>
        <dbReference type="Proteomes" id="UP000008907"/>
    </source>
</evidence>
<organism evidence="3 4">
    <name type="scientific">Mycoplasma putrefaciens (strain ATCC 15718 / NCTC 10155 / C30 KS-1 / KS-1)</name>
    <dbReference type="NCBI Taxonomy" id="743965"/>
    <lineage>
        <taxon>Bacteria</taxon>
        <taxon>Bacillati</taxon>
        <taxon>Mycoplasmatota</taxon>
        <taxon>Mollicutes</taxon>
        <taxon>Mycoplasmataceae</taxon>
        <taxon>Mycoplasma</taxon>
    </lineage>
</organism>
<dbReference type="GO" id="GO:0005829">
    <property type="term" value="C:cytosol"/>
    <property type="evidence" value="ECO:0007669"/>
    <property type="project" value="TreeGrafter"/>
</dbReference>
<name>A0A7U3ZS62_MYCPK</name>
<feature type="domain" description="Luciferase-like" evidence="2">
    <location>
        <begin position="12"/>
        <end position="107"/>
    </location>
</feature>
<proteinExistence type="predicted"/>